<sequence>MAVEVSEEPNYSETISSTIDSTTDSEIEETNPSTSEVPASTTPSESSIKEQTTDSSTLTGQIIVNEQQPQQTQNPEAAEPSEDLAEYLPGVAETTEVEENYQFSVVKNQSTGEFIESISSFAQEIAWENELYASVMISQAILETGSGSSSLSSPPNYNLFGVKGSYEGKSVSFSTQEDNGSGSLYTITASFRKYPSYKESLEDYAKLLKNGIDGNKNFYDKTWKPNTESYKDVTMFLTGRYATDTKYGSKLNALIEAYDLTQFDAKPGTKKQASTVEDSSTAEQGSSVKKRKGTYKSKSSSENNDNEEETAASADKSTYIIKSWIEKNISVFNQPVKEILGTQNISSPIMNEESSSTDKETNNE</sequence>
<dbReference type="PANTHER" id="PTHR33308">
    <property type="entry name" value="PEPTIDOGLYCAN HYDROLASE FLGJ"/>
    <property type="match status" value="1"/>
</dbReference>
<feature type="compositionally biased region" description="Low complexity" evidence="3">
    <location>
        <begin position="65"/>
        <end position="78"/>
    </location>
</feature>
<feature type="compositionally biased region" description="Low complexity" evidence="3">
    <location>
        <begin position="12"/>
        <end position="22"/>
    </location>
</feature>
<feature type="region of interest" description="Disordered" evidence="3">
    <location>
        <begin position="1"/>
        <end position="80"/>
    </location>
</feature>
<feature type="compositionally biased region" description="Polar residues" evidence="3">
    <location>
        <begin position="53"/>
        <end position="64"/>
    </location>
</feature>
<feature type="region of interest" description="Disordered" evidence="3">
    <location>
        <begin position="341"/>
        <end position="364"/>
    </location>
</feature>
<protein>
    <submittedName>
        <fullName evidence="5">Glucosaminidase domain-containing protein</fullName>
    </submittedName>
</protein>
<feature type="region of interest" description="Disordered" evidence="3">
    <location>
        <begin position="266"/>
        <end position="313"/>
    </location>
</feature>
<evidence type="ECO:0000313" key="6">
    <source>
        <dbReference type="Proteomes" id="UP000673375"/>
    </source>
</evidence>
<comment type="caution">
    <text evidence="5">The sequence shown here is derived from an EMBL/GenBank/DDBJ whole genome shotgun (WGS) entry which is preliminary data.</text>
</comment>
<proteinExistence type="inferred from homology"/>
<feature type="compositionally biased region" description="Polar residues" evidence="3">
    <location>
        <begin position="341"/>
        <end position="354"/>
    </location>
</feature>
<dbReference type="EMBL" id="JAEDXU010000001">
    <property type="protein sequence ID" value="MBP1044810.1"/>
    <property type="molecule type" value="Genomic_DNA"/>
</dbReference>
<gene>
    <name evidence="5" type="ORF">I6N96_00855</name>
</gene>
<evidence type="ECO:0000259" key="4">
    <source>
        <dbReference type="SMART" id="SM00047"/>
    </source>
</evidence>
<dbReference type="InterPro" id="IPR002901">
    <property type="entry name" value="MGlyc_endo_b_GlcNAc-like_dom"/>
</dbReference>
<keyword evidence="2" id="KW-0378">Hydrolase</keyword>
<name>A0ABS4CEJ0_9ENTE</name>
<feature type="compositionally biased region" description="Polar residues" evidence="3">
    <location>
        <begin position="271"/>
        <end position="287"/>
    </location>
</feature>
<reference evidence="5 6" key="1">
    <citation type="submission" date="2020-12" db="EMBL/GenBank/DDBJ databases">
        <title>Vagococcus allomyrinae sp. nov. and Enterococcus lavae sp. nov., isolated from the larvae of Allomyrina dichotoma.</title>
        <authorList>
            <person name="Lee S.D."/>
        </authorList>
    </citation>
    <scope>NUCLEOTIDE SEQUENCE [LARGE SCALE GENOMIC DNA]</scope>
    <source>
        <strain evidence="5 6">BWM-S5</strain>
    </source>
</reference>
<dbReference type="Gene3D" id="1.10.530.10">
    <property type="match status" value="1"/>
</dbReference>
<feature type="compositionally biased region" description="Polar residues" evidence="3">
    <location>
        <begin position="31"/>
        <end position="46"/>
    </location>
</feature>
<dbReference type="InterPro" id="IPR051056">
    <property type="entry name" value="Glycosyl_Hydrolase_73"/>
</dbReference>
<keyword evidence="6" id="KW-1185">Reference proteome</keyword>
<comment type="similarity">
    <text evidence="1">Belongs to the glycosyl hydrolase 73 family.</text>
</comment>
<evidence type="ECO:0000256" key="1">
    <source>
        <dbReference type="ARBA" id="ARBA00010266"/>
    </source>
</evidence>
<evidence type="ECO:0000256" key="3">
    <source>
        <dbReference type="SAM" id="MobiDB-lite"/>
    </source>
</evidence>
<organism evidence="5 6">
    <name type="scientific">Enterococcus larvae</name>
    <dbReference type="NCBI Taxonomy" id="2794352"/>
    <lineage>
        <taxon>Bacteria</taxon>
        <taxon>Bacillati</taxon>
        <taxon>Bacillota</taxon>
        <taxon>Bacilli</taxon>
        <taxon>Lactobacillales</taxon>
        <taxon>Enterococcaceae</taxon>
        <taxon>Enterococcus</taxon>
    </lineage>
</organism>
<evidence type="ECO:0000313" key="5">
    <source>
        <dbReference type="EMBL" id="MBP1044810.1"/>
    </source>
</evidence>
<dbReference type="Pfam" id="PF01832">
    <property type="entry name" value="Glucosaminidase"/>
    <property type="match status" value="1"/>
</dbReference>
<feature type="domain" description="Mannosyl-glycoprotein endo-beta-N-acetylglucosamidase-like" evidence="4">
    <location>
        <begin position="104"/>
        <end position="264"/>
    </location>
</feature>
<accession>A0ABS4CEJ0</accession>
<dbReference type="SMART" id="SM00047">
    <property type="entry name" value="LYZ2"/>
    <property type="match status" value="1"/>
</dbReference>
<evidence type="ECO:0000256" key="2">
    <source>
        <dbReference type="ARBA" id="ARBA00022801"/>
    </source>
</evidence>
<dbReference type="PANTHER" id="PTHR33308:SF9">
    <property type="entry name" value="PEPTIDOGLYCAN HYDROLASE FLGJ"/>
    <property type="match status" value="1"/>
</dbReference>
<dbReference type="Proteomes" id="UP000673375">
    <property type="component" value="Unassembled WGS sequence"/>
</dbReference>
<dbReference type="Gene3D" id="4.10.80.30">
    <property type="entry name" value="DNA polymerase, domain 6"/>
    <property type="match status" value="1"/>
</dbReference>